<gene>
    <name evidence="3" type="ORF">PB1_03885</name>
</gene>
<dbReference type="InterPro" id="IPR011042">
    <property type="entry name" value="6-blade_b-propeller_TolB-like"/>
</dbReference>
<dbReference type="Pfam" id="PF07833">
    <property type="entry name" value="Cu_amine_oxidN1"/>
    <property type="match status" value="1"/>
</dbReference>
<evidence type="ECO:0000313" key="4">
    <source>
        <dbReference type="Proteomes" id="UP000010523"/>
    </source>
</evidence>
<feature type="domain" description="Copper amine oxidase-like N-terminal" evidence="2">
    <location>
        <begin position="168"/>
        <end position="260"/>
    </location>
</feature>
<evidence type="ECO:0000259" key="2">
    <source>
        <dbReference type="Pfam" id="PF07833"/>
    </source>
</evidence>
<proteinExistence type="predicted"/>
<keyword evidence="4" id="KW-1185">Reference proteome</keyword>
<organism evidence="3 4">
    <name type="scientific">Bacillus methanolicus PB1</name>
    <dbReference type="NCBI Taxonomy" id="997296"/>
    <lineage>
        <taxon>Bacteria</taxon>
        <taxon>Bacillati</taxon>
        <taxon>Bacillota</taxon>
        <taxon>Bacilli</taxon>
        <taxon>Bacillales</taxon>
        <taxon>Bacillaceae</taxon>
        <taxon>Bacillus</taxon>
    </lineage>
</organism>
<dbReference type="SUPFAM" id="SSF82171">
    <property type="entry name" value="DPP6 N-terminal domain-like"/>
    <property type="match status" value="1"/>
</dbReference>
<dbReference type="EMBL" id="AFEU01000001">
    <property type="protein sequence ID" value="EIJ82048.1"/>
    <property type="molecule type" value="Genomic_DNA"/>
</dbReference>
<protein>
    <recommendedName>
        <fullName evidence="2">Copper amine oxidase-like N-terminal domain-containing protein</fullName>
    </recommendedName>
</protein>
<dbReference type="RefSeq" id="WP_003350832.1">
    <property type="nucleotide sequence ID" value="NZ_AFEU01000001.1"/>
</dbReference>
<dbReference type="Gene3D" id="3.30.457.10">
    <property type="entry name" value="Copper amine oxidase-like, N-terminal domain"/>
    <property type="match status" value="2"/>
</dbReference>
<dbReference type="AlphaFoldDB" id="I3E6C7"/>
<dbReference type="InterPro" id="IPR012854">
    <property type="entry name" value="Cu_amine_oxidase-like_N"/>
</dbReference>
<name>I3E6C7_BACMT</name>
<keyword evidence="1" id="KW-0732">Signal</keyword>
<evidence type="ECO:0000313" key="3">
    <source>
        <dbReference type="EMBL" id="EIJ82048.1"/>
    </source>
</evidence>
<reference evidence="3 4" key="1">
    <citation type="journal article" date="2012" name="Appl. Environ. Microbiol.">
        <title>Genome Sequence of Thermotolerant Bacillus methanolicus: Features and Regulation Related to Methylotrophy and Production of L-Lysine and L-Glutamate from Methanol.</title>
        <authorList>
            <person name="Heggeset T.M."/>
            <person name="Krog A."/>
            <person name="Balzer S."/>
            <person name="Wentzel A."/>
            <person name="Ellingsen T.E."/>
            <person name="Brautaset T."/>
        </authorList>
    </citation>
    <scope>NUCLEOTIDE SEQUENCE [LARGE SCALE GENOMIC DNA]</scope>
    <source>
        <strain evidence="3 4">PB1</strain>
    </source>
</reference>
<dbReference type="PATRIC" id="fig|997296.3.peg.849"/>
<dbReference type="InterPro" id="IPR036582">
    <property type="entry name" value="Mao_N_sf"/>
</dbReference>
<dbReference type="SUPFAM" id="SSF55383">
    <property type="entry name" value="Copper amine oxidase, domain N"/>
    <property type="match status" value="1"/>
</dbReference>
<dbReference type="Proteomes" id="UP000010523">
    <property type="component" value="Unassembled WGS sequence"/>
</dbReference>
<dbReference type="STRING" id="997296.PB1_03885"/>
<dbReference type="PANTHER" id="PTHR36842">
    <property type="entry name" value="PROTEIN TOLB HOMOLOG"/>
    <property type="match status" value="1"/>
</dbReference>
<comment type="caution">
    <text evidence="3">The sequence shown here is derived from an EMBL/GenBank/DDBJ whole genome shotgun (WGS) entry which is preliminary data.</text>
</comment>
<sequence length="592" mass="64341">MKKTTTGLVIALAVLAGSAYAPISMNHAEAAAVQQSLAVQKEKVLVNGQLKEVNYINWNKKKLYSSADISKMMAAKITTNQKNKSAIIEKTIGKKKVKISLKADTNTAVSNGKTVKLGASTKLVGKTLFADAKPIIQLLGGDSIADKNLLISTNGSIKFETAALNVEGKQQKVQVLKANGKSLYSVQQIAKLFSASTSITKDQRILITKNGKTIQLKLSQNTAIMKGKTVKLRSFPIIAKNQAYADIYDLVTALGGDVIPVQNSLFVSTTGLISGETFNPVWIDKSILLVTNETETGAVSYLVDVNSKKAIAKINGTELSVSPDGKQAIYSDETGVVYIVDLVTHKVKKINDQDDSAKFEFVWAPDGEKVYFVQGDKSDKISLMNVKDGTITEVYKDGLAYKYDLHLSFDGKKLLYAVGKEGKTEYTEDNSDVKDIDVKDTEVQLFELDLQQKEIKPVQLTSTADNKVFPAYLKNGNIVYVSYDVEGNISPVLTMIDTARKTTPLLSDKEIIASTVNAQGKIVLLVAETDGNYVVYEMDPDSKKLTKLAQTKMELQSISVSKDGKSIAATAPGQEGEKVLIIKNGFFEAVTK</sequence>
<feature type="chain" id="PRO_5039175785" description="Copper amine oxidase-like N-terminal domain-containing protein" evidence="1">
    <location>
        <begin position="22"/>
        <end position="592"/>
    </location>
</feature>
<evidence type="ECO:0000256" key="1">
    <source>
        <dbReference type="SAM" id="SignalP"/>
    </source>
</evidence>
<dbReference type="Gene3D" id="2.120.10.30">
    <property type="entry name" value="TolB, C-terminal domain"/>
    <property type="match status" value="2"/>
</dbReference>
<dbReference type="eggNOG" id="ENOG502ZAGR">
    <property type="taxonomic scope" value="Bacteria"/>
</dbReference>
<dbReference type="PANTHER" id="PTHR36842:SF1">
    <property type="entry name" value="PROTEIN TOLB"/>
    <property type="match status" value="1"/>
</dbReference>
<accession>I3E6C7</accession>
<feature type="signal peptide" evidence="1">
    <location>
        <begin position="1"/>
        <end position="21"/>
    </location>
</feature>